<keyword evidence="4" id="KW-1185">Reference proteome</keyword>
<comment type="caution">
    <text evidence="3">The sequence shown here is derived from an EMBL/GenBank/DDBJ whole genome shotgun (WGS) entry which is preliminary data.</text>
</comment>
<dbReference type="InterPro" id="IPR035437">
    <property type="entry name" value="SNase_OB-fold_sf"/>
</dbReference>
<dbReference type="Pfam" id="PF00565">
    <property type="entry name" value="SNase"/>
    <property type="match status" value="1"/>
</dbReference>
<dbReference type="InterPro" id="IPR016071">
    <property type="entry name" value="Staphylococal_nuclease_OB-fold"/>
</dbReference>
<feature type="signal peptide" evidence="1">
    <location>
        <begin position="1"/>
        <end position="20"/>
    </location>
</feature>
<dbReference type="SUPFAM" id="SSF50199">
    <property type="entry name" value="Staphylococcal nuclease"/>
    <property type="match status" value="1"/>
</dbReference>
<dbReference type="PROSITE" id="PS50830">
    <property type="entry name" value="TNASE_3"/>
    <property type="match status" value="1"/>
</dbReference>
<dbReference type="EMBL" id="JOKJ01000021">
    <property type="protein sequence ID" value="KEQ05141.1"/>
    <property type="molecule type" value="Genomic_DNA"/>
</dbReference>
<accession>A0A922NYX9</accession>
<protein>
    <submittedName>
        <fullName evidence="3">Nuclease</fullName>
    </submittedName>
</protein>
<dbReference type="AlphaFoldDB" id="A0A922NYX9"/>
<name>A0A922NYX9_9HYPH</name>
<reference evidence="3 4" key="1">
    <citation type="submission" date="2014-06" db="EMBL/GenBank/DDBJ databases">
        <title>Rhizobium pelagicum/R2-400B4.</title>
        <authorList>
            <person name="Kimes N.E."/>
            <person name="Lopez-Perez M."/>
        </authorList>
    </citation>
    <scope>NUCLEOTIDE SEQUENCE [LARGE SCALE GENOMIC DNA]</scope>
    <source>
        <strain evidence="3 4">R2-400B4</strain>
    </source>
</reference>
<gene>
    <name evidence="3" type="ORF">GV68_11365</name>
</gene>
<feature type="chain" id="PRO_5037827112" evidence="1">
    <location>
        <begin position="21"/>
        <end position="149"/>
    </location>
</feature>
<evidence type="ECO:0000313" key="4">
    <source>
        <dbReference type="Proteomes" id="UP000052167"/>
    </source>
</evidence>
<dbReference type="Proteomes" id="UP000052167">
    <property type="component" value="Unassembled WGS sequence"/>
</dbReference>
<evidence type="ECO:0000259" key="2">
    <source>
        <dbReference type="PROSITE" id="PS50830"/>
    </source>
</evidence>
<evidence type="ECO:0000313" key="3">
    <source>
        <dbReference type="EMBL" id="KEQ05141.1"/>
    </source>
</evidence>
<evidence type="ECO:0000256" key="1">
    <source>
        <dbReference type="SAM" id="SignalP"/>
    </source>
</evidence>
<organism evidence="3 4">
    <name type="scientific">Pseudorhizobium pelagicum</name>
    <dbReference type="NCBI Taxonomy" id="1509405"/>
    <lineage>
        <taxon>Bacteria</taxon>
        <taxon>Pseudomonadati</taxon>
        <taxon>Pseudomonadota</taxon>
        <taxon>Alphaproteobacteria</taxon>
        <taxon>Hyphomicrobiales</taxon>
        <taxon>Rhizobiaceae</taxon>
        <taxon>Rhizobium/Agrobacterium group</taxon>
        <taxon>Pseudorhizobium</taxon>
    </lineage>
</organism>
<proteinExistence type="predicted"/>
<feature type="domain" description="TNase-like" evidence="2">
    <location>
        <begin position="28"/>
        <end position="136"/>
    </location>
</feature>
<dbReference type="Gene3D" id="2.40.50.90">
    <property type="match status" value="1"/>
</dbReference>
<keyword evidence="1" id="KW-0732">Signal</keyword>
<dbReference type="RefSeq" id="WP_037168862.1">
    <property type="nucleotide sequence ID" value="NZ_CAJXID010000002.1"/>
</dbReference>
<sequence length="149" mass="16172">MKRLLLILPVLLPLAVAANAAPRDEIAGPVEAEILRIIDGDTLLVEARPWPQQKVEVYVRIRGIDTPEIRSKCLSIRQAGEPARRALEQLAATSSRIQLSRISGDKYFGRVVADVTLDGGVQAADYMLLAGLAQSYDGGRKAPVVCEPE</sequence>
<dbReference type="OrthoDB" id="309040at2"/>